<dbReference type="InParanoid" id="L8FTT2"/>
<accession>L8FTT2</accession>
<dbReference type="VEuPathDB" id="FungiDB:GMDG_09027"/>
<dbReference type="STRING" id="658429.L8FTT2"/>
<dbReference type="EMBL" id="GL574925">
    <property type="protein sequence ID" value="ELR04297.1"/>
    <property type="molecule type" value="Genomic_DNA"/>
</dbReference>
<gene>
    <name evidence="1" type="ORF">GMDG_09027</name>
</gene>
<dbReference type="AlphaFoldDB" id="L8FTT2"/>
<protein>
    <submittedName>
        <fullName evidence="1">Uncharacterized protein</fullName>
    </submittedName>
</protein>
<evidence type="ECO:0000313" key="1">
    <source>
        <dbReference type="EMBL" id="ELR04297.1"/>
    </source>
</evidence>
<dbReference type="HOGENOM" id="CLU_2741118_0_0_1"/>
<sequence>MQRFSYMVKAGVEYGEIYTGEATIFLRIPDDPLTVYYSLSVPKGDVGVSTGWDERGNEPNRLHMTAVVHNG</sequence>
<name>L8FTT2_PSED2</name>
<proteinExistence type="predicted"/>
<reference evidence="2" key="1">
    <citation type="submission" date="2010-09" db="EMBL/GenBank/DDBJ databases">
        <title>The genome sequence of Geomyces destructans 20631-21.</title>
        <authorList>
            <consortium name="The Broad Institute Genome Sequencing Platform"/>
            <person name="Cuomo C.A."/>
            <person name="Blehert D.S."/>
            <person name="Lorch J.M."/>
            <person name="Young S.K."/>
            <person name="Zeng Q."/>
            <person name="Gargeya S."/>
            <person name="Fitzgerald M."/>
            <person name="Haas B."/>
            <person name="Abouelleil A."/>
            <person name="Alvarado L."/>
            <person name="Arachchi H.M."/>
            <person name="Berlin A."/>
            <person name="Brown A."/>
            <person name="Chapman S.B."/>
            <person name="Chen Z."/>
            <person name="Dunbar C."/>
            <person name="Freedman E."/>
            <person name="Gearin G."/>
            <person name="Gellesch M."/>
            <person name="Goldberg J."/>
            <person name="Griggs A."/>
            <person name="Gujja S."/>
            <person name="Heiman D."/>
            <person name="Howarth C."/>
            <person name="Larson L."/>
            <person name="Lui A."/>
            <person name="MacDonald P.J.P."/>
            <person name="Montmayeur A."/>
            <person name="Murphy C."/>
            <person name="Neiman D."/>
            <person name="Pearson M."/>
            <person name="Priest M."/>
            <person name="Roberts A."/>
            <person name="Saif S."/>
            <person name="Shea T."/>
            <person name="Shenoy N."/>
            <person name="Sisk P."/>
            <person name="Stolte C."/>
            <person name="Sykes S."/>
            <person name="Wortman J."/>
            <person name="Nusbaum C."/>
            <person name="Birren B."/>
        </authorList>
    </citation>
    <scope>NUCLEOTIDE SEQUENCE [LARGE SCALE GENOMIC DNA]</scope>
    <source>
        <strain evidence="2">ATCC MYA-4855 / 20631-21</strain>
    </source>
</reference>
<dbReference type="Proteomes" id="UP000011064">
    <property type="component" value="Unassembled WGS sequence"/>
</dbReference>
<keyword evidence="2" id="KW-1185">Reference proteome</keyword>
<organism evidence="1 2">
    <name type="scientific">Pseudogymnoascus destructans (strain ATCC MYA-4855 / 20631-21)</name>
    <name type="common">Bat white-nose syndrome fungus</name>
    <name type="synonym">Geomyces destructans</name>
    <dbReference type="NCBI Taxonomy" id="658429"/>
    <lineage>
        <taxon>Eukaryota</taxon>
        <taxon>Fungi</taxon>
        <taxon>Dikarya</taxon>
        <taxon>Ascomycota</taxon>
        <taxon>Pezizomycotina</taxon>
        <taxon>Leotiomycetes</taxon>
        <taxon>Thelebolales</taxon>
        <taxon>Thelebolaceae</taxon>
        <taxon>Pseudogymnoascus</taxon>
    </lineage>
</organism>
<evidence type="ECO:0000313" key="2">
    <source>
        <dbReference type="Proteomes" id="UP000011064"/>
    </source>
</evidence>